<evidence type="ECO:0000313" key="2">
    <source>
        <dbReference type="EMBL" id="KAA5803865.1"/>
    </source>
</evidence>
<sequence length="115" mass="11216">MTFFALLAIAAPAAACAGLALWLRAWLRALTFAGWMGWTLVGAGLPVLAGQLTALALAAMLETAAEACIAAGGTPQSCAGDPAGVILALSAGLAGGLGWAAGAISARLAPGARRE</sequence>
<keyword evidence="1" id="KW-0812">Transmembrane</keyword>
<evidence type="ECO:0000256" key="1">
    <source>
        <dbReference type="SAM" id="Phobius"/>
    </source>
</evidence>
<name>A0A5M6ZIL1_9PROT</name>
<protein>
    <submittedName>
        <fullName evidence="2">Uncharacterized protein</fullName>
    </submittedName>
</protein>
<dbReference type="AlphaFoldDB" id="A0A5M6ZIL1"/>
<dbReference type="RefSeq" id="WP_150023133.1">
    <property type="nucleotide sequence ID" value="NZ_VWOJ01000002.1"/>
</dbReference>
<keyword evidence="1" id="KW-0472">Membrane</keyword>
<feature type="transmembrane region" description="Helical" evidence="1">
    <location>
        <begin position="26"/>
        <end position="45"/>
    </location>
</feature>
<organism evidence="2 3">
    <name type="scientific">Alkalicaulis satelles</name>
    <dbReference type="NCBI Taxonomy" id="2609175"/>
    <lineage>
        <taxon>Bacteria</taxon>
        <taxon>Pseudomonadati</taxon>
        <taxon>Pseudomonadota</taxon>
        <taxon>Alphaproteobacteria</taxon>
        <taxon>Maricaulales</taxon>
        <taxon>Maricaulaceae</taxon>
        <taxon>Alkalicaulis</taxon>
    </lineage>
</organism>
<comment type="caution">
    <text evidence="2">The sequence shown here is derived from an EMBL/GenBank/DDBJ whole genome shotgun (WGS) entry which is preliminary data.</text>
</comment>
<evidence type="ECO:0000313" key="3">
    <source>
        <dbReference type="Proteomes" id="UP000325122"/>
    </source>
</evidence>
<feature type="transmembrane region" description="Helical" evidence="1">
    <location>
        <begin position="85"/>
        <end position="109"/>
    </location>
</feature>
<dbReference type="EMBL" id="VWOJ01000002">
    <property type="protein sequence ID" value="KAA5803865.1"/>
    <property type="molecule type" value="Genomic_DNA"/>
</dbReference>
<reference evidence="2 3" key="1">
    <citation type="submission" date="2019-09" db="EMBL/GenBank/DDBJ databases">
        <authorList>
            <person name="Kevbrin V."/>
            <person name="Grouzdev D.S."/>
        </authorList>
    </citation>
    <scope>NUCLEOTIDE SEQUENCE [LARGE SCALE GENOMIC DNA]</scope>
    <source>
        <strain evidence="2 3">G-192</strain>
    </source>
</reference>
<keyword evidence="1" id="KW-1133">Transmembrane helix</keyword>
<dbReference type="Proteomes" id="UP000325122">
    <property type="component" value="Unassembled WGS sequence"/>
</dbReference>
<keyword evidence="3" id="KW-1185">Reference proteome</keyword>
<gene>
    <name evidence="2" type="ORF">F1654_08690</name>
</gene>
<proteinExistence type="predicted"/>
<accession>A0A5M6ZIL1</accession>